<feature type="transmembrane region" description="Helical" evidence="1">
    <location>
        <begin position="12"/>
        <end position="31"/>
    </location>
</feature>
<sequence length="71" mass="7699">MTQNIGSYDRVIRIALAAAIAAGLLVLGNQFSGPEMLAWLLIPLFLLLTGATGYCPLYGLLGLSTHRPWQR</sequence>
<evidence type="ECO:0000259" key="2">
    <source>
        <dbReference type="Pfam" id="PF11127"/>
    </source>
</evidence>
<dbReference type="RefSeq" id="WP_111476230.1">
    <property type="nucleotide sequence ID" value="NZ_QHKM01000001.1"/>
</dbReference>
<evidence type="ECO:0000313" key="4">
    <source>
        <dbReference type="Proteomes" id="UP000248553"/>
    </source>
</evidence>
<keyword evidence="1" id="KW-0812">Transmembrane</keyword>
<protein>
    <submittedName>
        <fullName evidence="3">DUF2892 domain-containing protein</fullName>
    </submittedName>
</protein>
<keyword evidence="1" id="KW-1133">Transmembrane helix</keyword>
<dbReference type="Proteomes" id="UP000248553">
    <property type="component" value="Unassembled WGS sequence"/>
</dbReference>
<feature type="domain" description="Inner membrane protein YgaP-like transmembrane" evidence="2">
    <location>
        <begin position="1"/>
        <end position="67"/>
    </location>
</feature>
<evidence type="ECO:0000256" key="1">
    <source>
        <dbReference type="SAM" id="Phobius"/>
    </source>
</evidence>
<feature type="transmembrane region" description="Helical" evidence="1">
    <location>
        <begin position="37"/>
        <end position="61"/>
    </location>
</feature>
<dbReference type="EMBL" id="QHKM01000001">
    <property type="protein sequence ID" value="RAK69494.1"/>
    <property type="molecule type" value="Genomic_DNA"/>
</dbReference>
<gene>
    <name evidence="3" type="ORF">DLM85_01120</name>
</gene>
<dbReference type="AlphaFoldDB" id="A0A328BUD5"/>
<dbReference type="InterPro" id="IPR021309">
    <property type="entry name" value="YgaP-like_TM"/>
</dbReference>
<evidence type="ECO:0000313" key="3">
    <source>
        <dbReference type="EMBL" id="RAK69494.1"/>
    </source>
</evidence>
<organism evidence="3 4">
    <name type="scientific">Hymenobacter edaphi</name>
    <dbReference type="NCBI Taxonomy" id="2211146"/>
    <lineage>
        <taxon>Bacteria</taxon>
        <taxon>Pseudomonadati</taxon>
        <taxon>Bacteroidota</taxon>
        <taxon>Cytophagia</taxon>
        <taxon>Cytophagales</taxon>
        <taxon>Hymenobacteraceae</taxon>
        <taxon>Hymenobacter</taxon>
    </lineage>
</organism>
<reference evidence="4" key="1">
    <citation type="submission" date="2018-05" db="EMBL/GenBank/DDBJ databases">
        <authorList>
            <person name="Nie L."/>
        </authorList>
    </citation>
    <scope>NUCLEOTIDE SEQUENCE [LARGE SCALE GENOMIC DNA]</scope>
    <source>
        <strain evidence="4">NL</strain>
    </source>
</reference>
<proteinExistence type="predicted"/>
<name>A0A328BUD5_9BACT</name>
<keyword evidence="1" id="KW-0472">Membrane</keyword>
<accession>A0A328BUD5</accession>
<comment type="caution">
    <text evidence="3">The sequence shown here is derived from an EMBL/GenBank/DDBJ whole genome shotgun (WGS) entry which is preliminary data.</text>
</comment>
<keyword evidence="4" id="KW-1185">Reference proteome</keyword>
<dbReference type="Pfam" id="PF11127">
    <property type="entry name" value="YgaP-like_TM"/>
    <property type="match status" value="1"/>
</dbReference>